<name>A0ABU1XLE1_9NOCA</name>
<evidence type="ECO:0000313" key="2">
    <source>
        <dbReference type="Proteomes" id="UP001251217"/>
    </source>
</evidence>
<keyword evidence="2" id="KW-1185">Reference proteome</keyword>
<comment type="caution">
    <text evidence="1">The sequence shown here is derived from an EMBL/GenBank/DDBJ whole genome shotgun (WGS) entry which is preliminary data.</text>
</comment>
<sequence>MTAAPAISPIRISAVAPVMDPVEIEVAANS</sequence>
<evidence type="ECO:0000313" key="1">
    <source>
        <dbReference type="EMBL" id="MDR7171376.1"/>
    </source>
</evidence>
<reference evidence="1 2" key="1">
    <citation type="submission" date="2023-07" db="EMBL/GenBank/DDBJ databases">
        <title>Sorghum-associated microbial communities from plants grown in Nebraska, USA.</title>
        <authorList>
            <person name="Schachtman D."/>
        </authorList>
    </citation>
    <scope>NUCLEOTIDE SEQUENCE [LARGE SCALE GENOMIC DNA]</scope>
    <source>
        <strain evidence="1 2">4272</strain>
    </source>
</reference>
<accession>A0ABU1XLE1</accession>
<dbReference type="EMBL" id="JAVDWW010000008">
    <property type="protein sequence ID" value="MDR7171376.1"/>
    <property type="molecule type" value="Genomic_DNA"/>
</dbReference>
<protein>
    <submittedName>
        <fullName evidence="1">Uncharacterized protein</fullName>
    </submittedName>
</protein>
<proteinExistence type="predicted"/>
<organism evidence="1 2">
    <name type="scientific">Nocardia kruczakiae</name>
    <dbReference type="NCBI Taxonomy" id="261477"/>
    <lineage>
        <taxon>Bacteria</taxon>
        <taxon>Bacillati</taxon>
        <taxon>Actinomycetota</taxon>
        <taxon>Actinomycetes</taxon>
        <taxon>Mycobacteriales</taxon>
        <taxon>Nocardiaceae</taxon>
        <taxon>Nocardia</taxon>
    </lineage>
</organism>
<dbReference type="Proteomes" id="UP001251217">
    <property type="component" value="Unassembled WGS sequence"/>
</dbReference>
<gene>
    <name evidence="1" type="ORF">J2W56_005135</name>
</gene>